<accession>A0AAE4Y806</accession>
<evidence type="ECO:0000313" key="4">
    <source>
        <dbReference type="Proteomes" id="UP001193501"/>
    </source>
</evidence>
<dbReference type="Pfam" id="PF11907">
    <property type="entry name" value="DUF3427"/>
    <property type="match status" value="1"/>
</dbReference>
<dbReference type="GO" id="GO:0003677">
    <property type="term" value="F:DNA binding"/>
    <property type="evidence" value="ECO:0007669"/>
    <property type="project" value="InterPro"/>
</dbReference>
<evidence type="ECO:0000259" key="1">
    <source>
        <dbReference type="PROSITE" id="PS51192"/>
    </source>
</evidence>
<dbReference type="InterPro" id="IPR021835">
    <property type="entry name" value="DUF3427"/>
</dbReference>
<dbReference type="InterPro" id="IPR027417">
    <property type="entry name" value="P-loop_NTPase"/>
</dbReference>
<dbReference type="Proteomes" id="UP001193501">
    <property type="component" value="Unassembled WGS sequence"/>
</dbReference>
<gene>
    <name evidence="3" type="ORF">GV832_08335</name>
</gene>
<dbReference type="GO" id="GO:0005524">
    <property type="term" value="F:ATP binding"/>
    <property type="evidence" value="ECO:0007669"/>
    <property type="project" value="InterPro"/>
</dbReference>
<dbReference type="PANTHER" id="PTHR47962">
    <property type="entry name" value="ATP-DEPENDENT HELICASE LHR-RELATED-RELATED"/>
    <property type="match status" value="1"/>
</dbReference>
<comment type="caution">
    <text evidence="3">The sequence shown here is derived from an EMBL/GenBank/DDBJ whole genome shotgun (WGS) entry which is preliminary data.</text>
</comment>
<reference evidence="3" key="1">
    <citation type="submission" date="2020-01" db="EMBL/GenBank/DDBJ databases">
        <authorList>
            <person name="Chen W.-M."/>
        </authorList>
    </citation>
    <scope>NUCLEOTIDE SEQUENCE</scope>
    <source>
        <strain evidence="3">CYK-10</strain>
    </source>
</reference>
<dbReference type="EMBL" id="JAABNR010000006">
    <property type="protein sequence ID" value="NBZ87586.1"/>
    <property type="molecule type" value="Genomic_DNA"/>
</dbReference>
<protein>
    <submittedName>
        <fullName evidence="3">DUF3427 domain-containing protein</fullName>
    </submittedName>
</protein>
<keyword evidence="4" id="KW-1185">Reference proteome</keyword>
<dbReference type="SMART" id="SM00490">
    <property type="entry name" value="HELICc"/>
    <property type="match status" value="1"/>
</dbReference>
<dbReference type="InterPro" id="IPR006935">
    <property type="entry name" value="Helicase/UvrB_N"/>
</dbReference>
<dbReference type="CDD" id="cd18032">
    <property type="entry name" value="DEXHc_RE_I_III_res"/>
    <property type="match status" value="1"/>
</dbReference>
<proteinExistence type="predicted"/>
<evidence type="ECO:0000313" key="3">
    <source>
        <dbReference type="EMBL" id="NBZ87586.1"/>
    </source>
</evidence>
<dbReference type="PROSITE" id="PS51194">
    <property type="entry name" value="HELICASE_CTER"/>
    <property type="match status" value="1"/>
</dbReference>
<feature type="domain" description="Helicase ATP-binding" evidence="1">
    <location>
        <begin position="239"/>
        <end position="387"/>
    </location>
</feature>
<dbReference type="InterPro" id="IPR052511">
    <property type="entry name" value="ATP-dep_Helicase"/>
</dbReference>
<dbReference type="Gene3D" id="3.30.870.10">
    <property type="entry name" value="Endonuclease Chain A"/>
    <property type="match status" value="1"/>
</dbReference>
<dbReference type="Pfam" id="PF04851">
    <property type="entry name" value="ResIII"/>
    <property type="match status" value="1"/>
</dbReference>
<dbReference type="SMART" id="SM00487">
    <property type="entry name" value="DEXDc"/>
    <property type="match status" value="1"/>
</dbReference>
<name>A0AAE4Y806_9RHOB</name>
<dbReference type="CDD" id="cd18799">
    <property type="entry name" value="SF2_C_EcoAI-like"/>
    <property type="match status" value="1"/>
</dbReference>
<dbReference type="PANTHER" id="PTHR47962:SF4">
    <property type="entry name" value="HELICASE"/>
    <property type="match status" value="1"/>
</dbReference>
<sequence>MSAPEQFAMLARLGEALGSGLPGFHASSEHGHFHLAPSVPAGTRLTTGGADPLLPLLLRDIDLAKQVDLAVAFAMTSGVKLLLPWFRDLLARGGRLRIVVGDYLDVTEPQALWQILDLEAQAFVHETGTGSFHPKAWLFRAEDRTGRAVVGSSNLSQTALTSGVEWNLHSEGAADAVEAAFEELLRHPKTRPLTPDWIEAYAARRDPPPASVKLVAEEPLVAPPEPHPIQAAALEALKDTRAKGHGRGLVVLATGLGKTWLAAFDSAPFARVLFVAHREEILTQAMTSFRRIRPDARIGRYDGTEKDASADLVFASIQTLGAAAHLRRFSPDAFDYIVVDEFHHASAASYRGLLAHFTPRFLLGLTATPDRSDGADLLALCEDNLVFSADLFQGIEAGLLSPFAYVGVPDDIDYGQIPWRSNRFDPAELEAKLATEARAENAFQEWQKHRAGPAIGFCCSMRHADFMAEYFRAKGIKAASVHSGPSSAPRASSLLDLREGRLEILFAVDMFNEGVDLPEVATVLMLRPTESVIIWLQQLGRGLRKLPDKVLKVVDYIGNHRIFLTKLRALLGGGPGDRSLSQRLDQAMTGRLELPPGCSVTYELETIEILRGLLRPKAASDELEAQYRDFHLRNGLRPTASEIAAMGFDPARTGHGGWFDFVRDMGDSVPPALTTHGGLLRQVEREATISREDLTALEVMAGGGTTTRGLRLWAVSPFFRHADTGLTLARHGEGLGEMIAELADWRLAQTRAKEAAEAPALYVTGPELWREYFRQDIAGLFGLKFNEPAWRQGIVPLGKRLILLTTLEKEGMSAGHEYDDRFLSAQKMQWASQNKTRRTSLQGRILNGTEPGGEVHLFVRKTSKRGSKAAPFLYCGRPRFLSWEGEAPITVTWELQETVPAQLRRALGVPEEAKP</sequence>
<dbReference type="PROSITE" id="PS51192">
    <property type="entry name" value="HELICASE_ATP_BIND_1"/>
    <property type="match status" value="1"/>
</dbReference>
<dbReference type="Pfam" id="PF00271">
    <property type="entry name" value="Helicase_C"/>
    <property type="match status" value="1"/>
</dbReference>
<dbReference type="GO" id="GO:0016887">
    <property type="term" value="F:ATP hydrolysis activity"/>
    <property type="evidence" value="ECO:0007669"/>
    <property type="project" value="TreeGrafter"/>
</dbReference>
<evidence type="ECO:0000259" key="2">
    <source>
        <dbReference type="PROSITE" id="PS51194"/>
    </source>
</evidence>
<dbReference type="InterPro" id="IPR001650">
    <property type="entry name" value="Helicase_C-like"/>
</dbReference>
<dbReference type="InterPro" id="IPR014001">
    <property type="entry name" value="Helicase_ATP-bd"/>
</dbReference>
<organism evidence="3 4">
    <name type="scientific">Stagnihabitans tardus</name>
    <dbReference type="NCBI Taxonomy" id="2699202"/>
    <lineage>
        <taxon>Bacteria</taxon>
        <taxon>Pseudomonadati</taxon>
        <taxon>Pseudomonadota</taxon>
        <taxon>Alphaproteobacteria</taxon>
        <taxon>Rhodobacterales</taxon>
        <taxon>Paracoccaceae</taxon>
        <taxon>Stagnihabitans</taxon>
    </lineage>
</organism>
<dbReference type="AlphaFoldDB" id="A0AAE4Y806"/>
<dbReference type="Gene3D" id="3.40.50.300">
    <property type="entry name" value="P-loop containing nucleotide triphosphate hydrolases"/>
    <property type="match status" value="2"/>
</dbReference>
<dbReference type="SUPFAM" id="SSF52540">
    <property type="entry name" value="P-loop containing nucleoside triphosphate hydrolases"/>
    <property type="match status" value="1"/>
</dbReference>
<feature type="domain" description="Helicase C-terminal" evidence="2">
    <location>
        <begin position="438"/>
        <end position="608"/>
    </location>
</feature>
<dbReference type="SUPFAM" id="SSF56024">
    <property type="entry name" value="Phospholipase D/nuclease"/>
    <property type="match status" value="1"/>
</dbReference>